<proteinExistence type="predicted"/>
<name>K2RZA6_MACPH</name>
<protein>
    <recommendedName>
        <fullName evidence="4">Heterokaryon incompatibility domain-containing protein</fullName>
    </recommendedName>
</protein>
<gene>
    <name evidence="2" type="ORF">MPH_07264</name>
</gene>
<feature type="region of interest" description="Disordered" evidence="1">
    <location>
        <begin position="1"/>
        <end position="21"/>
    </location>
</feature>
<sequence length="250" mass="27546">MFQTGSGALLAAGGQSDESGAPKRFRGSYLPLLCPAIEGIVSELAGRLSTTRTAPKIALFKSRSWHHSILKEGGNIKHESRELRLILPVDGFPPGYLRRRPKLKVERDSPRFVRLELGSLLKSSSTQVNNLATPSASYLRRSIGQFLDTDLVGRWMSTCKNHDHSKESENLFSNHLSGNRQGSRLIHVINECLVQQQTVCEYAALSYVWGNCSASSLKCTRQNVSQLSKSHAVEEESLAAITSKTIPLTV</sequence>
<dbReference type="AlphaFoldDB" id="K2RZA6"/>
<comment type="caution">
    <text evidence="2">The sequence shown here is derived from an EMBL/GenBank/DDBJ whole genome shotgun (WGS) entry which is preliminary data.</text>
</comment>
<dbReference type="VEuPathDB" id="FungiDB:MPH_07264"/>
<evidence type="ECO:0008006" key="4">
    <source>
        <dbReference type="Google" id="ProtNLM"/>
    </source>
</evidence>
<evidence type="ECO:0000256" key="1">
    <source>
        <dbReference type="SAM" id="MobiDB-lite"/>
    </source>
</evidence>
<accession>K2RZA6</accession>
<evidence type="ECO:0000313" key="2">
    <source>
        <dbReference type="EMBL" id="EKG15524.1"/>
    </source>
</evidence>
<organism evidence="2 3">
    <name type="scientific">Macrophomina phaseolina (strain MS6)</name>
    <name type="common">Charcoal rot fungus</name>
    <dbReference type="NCBI Taxonomy" id="1126212"/>
    <lineage>
        <taxon>Eukaryota</taxon>
        <taxon>Fungi</taxon>
        <taxon>Dikarya</taxon>
        <taxon>Ascomycota</taxon>
        <taxon>Pezizomycotina</taxon>
        <taxon>Dothideomycetes</taxon>
        <taxon>Dothideomycetes incertae sedis</taxon>
        <taxon>Botryosphaeriales</taxon>
        <taxon>Botryosphaeriaceae</taxon>
        <taxon>Macrophomina</taxon>
    </lineage>
</organism>
<reference evidence="2 3" key="1">
    <citation type="journal article" date="2012" name="BMC Genomics">
        <title>Tools to kill: Genome of one of the most destructive plant pathogenic fungi Macrophomina phaseolina.</title>
        <authorList>
            <person name="Islam M.S."/>
            <person name="Haque M.S."/>
            <person name="Islam M.M."/>
            <person name="Emdad E.M."/>
            <person name="Halim A."/>
            <person name="Hossen Q.M.M."/>
            <person name="Hossain M.Z."/>
            <person name="Ahmed B."/>
            <person name="Rahim S."/>
            <person name="Rahman M.S."/>
            <person name="Alam M.M."/>
            <person name="Hou S."/>
            <person name="Wan X."/>
            <person name="Saito J.A."/>
            <person name="Alam M."/>
        </authorList>
    </citation>
    <scope>NUCLEOTIDE SEQUENCE [LARGE SCALE GENOMIC DNA]</scope>
    <source>
        <strain evidence="2 3">MS6</strain>
    </source>
</reference>
<evidence type="ECO:0000313" key="3">
    <source>
        <dbReference type="Proteomes" id="UP000007129"/>
    </source>
</evidence>
<dbReference type="Proteomes" id="UP000007129">
    <property type="component" value="Unassembled WGS sequence"/>
</dbReference>
<dbReference type="InParanoid" id="K2RZA6"/>
<dbReference type="HOGENOM" id="CLU_1111583_0_0_1"/>
<dbReference type="EMBL" id="AHHD01000295">
    <property type="protein sequence ID" value="EKG15524.1"/>
    <property type="molecule type" value="Genomic_DNA"/>
</dbReference>